<sequence>MLAFLRRRSPLLLRLLVLVVVALGSAGGTLVSALGELHAAGHADHAAAHALPAADARDDDDGEARLLHLLVHCGHCHGHGGVLPFAAPVWEVAMPPAVTTPTPNDDNWRPAPLESLLRPPIPA</sequence>
<evidence type="ECO:0000256" key="1">
    <source>
        <dbReference type="SAM" id="MobiDB-lite"/>
    </source>
</evidence>
<reference evidence="2 3" key="1">
    <citation type="submission" date="2015-05" db="EMBL/GenBank/DDBJ databases">
        <title>Genome sequencing and analysis of members of genus Stenotrophomonas.</title>
        <authorList>
            <person name="Patil P.P."/>
            <person name="Midha S."/>
            <person name="Patil P.B."/>
        </authorList>
    </citation>
    <scope>NUCLEOTIDE SEQUENCE [LARGE SCALE GENOMIC DNA]</scope>
    <source>
        <strain evidence="2 3">JCM 16244</strain>
    </source>
</reference>
<evidence type="ECO:0008006" key="4">
    <source>
        <dbReference type="Google" id="ProtNLM"/>
    </source>
</evidence>
<name>A0A0R0EAA1_9GAMM</name>
<dbReference type="PATRIC" id="fig|659018.3.peg.790"/>
<dbReference type="RefSeq" id="WP_057640048.1">
    <property type="nucleotide sequence ID" value="NZ_LDJP01000022.1"/>
</dbReference>
<accession>A0A0R0EAA1</accession>
<organism evidence="2 3">
    <name type="scientific">Stenotrophomonas daejeonensis</name>
    <dbReference type="NCBI Taxonomy" id="659018"/>
    <lineage>
        <taxon>Bacteria</taxon>
        <taxon>Pseudomonadati</taxon>
        <taxon>Pseudomonadota</taxon>
        <taxon>Gammaproteobacteria</taxon>
        <taxon>Lysobacterales</taxon>
        <taxon>Lysobacteraceae</taxon>
        <taxon>Stenotrophomonas</taxon>
    </lineage>
</organism>
<feature type="region of interest" description="Disordered" evidence="1">
    <location>
        <begin position="97"/>
        <end position="123"/>
    </location>
</feature>
<gene>
    <name evidence="2" type="ORF">ABB34_04440</name>
</gene>
<evidence type="ECO:0000313" key="3">
    <source>
        <dbReference type="Proteomes" id="UP000050940"/>
    </source>
</evidence>
<dbReference type="Proteomes" id="UP000050940">
    <property type="component" value="Unassembled WGS sequence"/>
</dbReference>
<evidence type="ECO:0000313" key="2">
    <source>
        <dbReference type="EMBL" id="KRG87505.1"/>
    </source>
</evidence>
<dbReference type="EMBL" id="LDJP01000022">
    <property type="protein sequence ID" value="KRG87505.1"/>
    <property type="molecule type" value="Genomic_DNA"/>
</dbReference>
<proteinExistence type="predicted"/>
<dbReference type="AlphaFoldDB" id="A0A0R0EAA1"/>
<protein>
    <recommendedName>
        <fullName evidence="4">DUF2946 domain-containing protein</fullName>
    </recommendedName>
</protein>
<comment type="caution">
    <text evidence="2">The sequence shown here is derived from an EMBL/GenBank/DDBJ whole genome shotgun (WGS) entry which is preliminary data.</text>
</comment>
<keyword evidence="3" id="KW-1185">Reference proteome</keyword>